<proteinExistence type="predicted"/>
<dbReference type="EMBL" id="WODC01000007">
    <property type="protein sequence ID" value="MUM78122.1"/>
    <property type="molecule type" value="Genomic_DNA"/>
</dbReference>
<protein>
    <submittedName>
        <fullName evidence="2">DUF89 family protein</fullName>
    </submittedName>
</protein>
<dbReference type="Proteomes" id="UP000461162">
    <property type="component" value="Unassembled WGS sequence"/>
</dbReference>
<dbReference type="AlphaFoldDB" id="A0A7K1KQF5"/>
<sequence length="306" mass="32994">MNTATACLECFGRMAQREARLALPDDEAGRRRIAEAWEDRLAGLDLNVPPPVIARHLADTVAEVVVELGGCPADYYLDDKRRDNQAALRLLPGLQARLDAEAAKPGGHPLALALELAIIGNCMDRGVDLNLDWESELDALDRCVDPAILARFSAETLTGARVMVLGDNAGEIVLDTLLVRQLLARGCDVTYAVRSRPILNDATLDDAAEVGMTRLCRVTESGVDTPGTVLDRCSPGFLRLLRDADVVLSKGQGNFEALQGSMDGVYCAFKVKCERVAAETGLRLGASALIRLEGADRRGVAGRWRS</sequence>
<dbReference type="SUPFAM" id="SSF111321">
    <property type="entry name" value="AF1104-like"/>
    <property type="match status" value="1"/>
</dbReference>
<keyword evidence="3" id="KW-1185">Reference proteome</keyword>
<dbReference type="Gene3D" id="3.40.50.10880">
    <property type="entry name" value="Uncharacterised protein PF01937, DUF89, domain 3"/>
    <property type="match status" value="1"/>
</dbReference>
<reference evidence="2 3" key="1">
    <citation type="submission" date="2019-11" db="EMBL/GenBank/DDBJ databases">
        <title>Pseudodesulfovibrio alkaliphilus, sp. nov., an alkaliphilic sulfate-reducing bacteria from mud volcano of Taman peninsula, Russia.</title>
        <authorList>
            <person name="Frolova A."/>
            <person name="Merkel A.Y."/>
            <person name="Slobodkin A.I."/>
        </authorList>
    </citation>
    <scope>NUCLEOTIDE SEQUENCE [LARGE SCALE GENOMIC DNA]</scope>
    <source>
        <strain evidence="2 3">F-1</strain>
    </source>
</reference>
<gene>
    <name evidence="2" type="ORF">GKC30_10795</name>
</gene>
<dbReference type="Pfam" id="PF01937">
    <property type="entry name" value="ARMT1-like_dom"/>
    <property type="match status" value="1"/>
</dbReference>
<dbReference type="PIRSF" id="PIRSF006593">
    <property type="entry name" value="UCP006593"/>
    <property type="match status" value="1"/>
</dbReference>
<dbReference type="InterPro" id="IPR014444">
    <property type="entry name" value="PH1575-like"/>
</dbReference>
<evidence type="ECO:0000313" key="3">
    <source>
        <dbReference type="Proteomes" id="UP000461162"/>
    </source>
</evidence>
<evidence type="ECO:0000259" key="1">
    <source>
        <dbReference type="Pfam" id="PF01937"/>
    </source>
</evidence>
<dbReference type="InterPro" id="IPR036075">
    <property type="entry name" value="ARMT-1-like_metal-bd_sf"/>
</dbReference>
<feature type="domain" description="Damage-control phosphatase ARMT1-like metal-binding" evidence="1">
    <location>
        <begin position="3"/>
        <end position="285"/>
    </location>
</feature>
<comment type="caution">
    <text evidence="2">The sequence shown here is derived from an EMBL/GenBank/DDBJ whole genome shotgun (WGS) entry which is preliminary data.</text>
</comment>
<name>A0A7K1KQF5_9BACT</name>
<accession>A0A7K1KQF5</accession>
<dbReference type="RefSeq" id="WP_155934748.1">
    <property type="nucleotide sequence ID" value="NZ_WODC01000007.1"/>
</dbReference>
<dbReference type="Gene3D" id="1.10.285.20">
    <property type="entry name" value="Uncharacterised protein PF01937, DUF89, domain 2"/>
    <property type="match status" value="1"/>
</dbReference>
<evidence type="ECO:0000313" key="2">
    <source>
        <dbReference type="EMBL" id="MUM78122.1"/>
    </source>
</evidence>
<dbReference type="InterPro" id="IPR002791">
    <property type="entry name" value="ARMT1-like_metal-bd"/>
</dbReference>
<organism evidence="2 3">
    <name type="scientific">Pseudodesulfovibrio alkaliphilus</name>
    <dbReference type="NCBI Taxonomy" id="2661613"/>
    <lineage>
        <taxon>Bacteria</taxon>
        <taxon>Pseudomonadati</taxon>
        <taxon>Thermodesulfobacteriota</taxon>
        <taxon>Desulfovibrionia</taxon>
        <taxon>Desulfovibrionales</taxon>
        <taxon>Desulfovibrionaceae</taxon>
    </lineage>
</organism>